<evidence type="ECO:0000313" key="3">
    <source>
        <dbReference type="Proteomes" id="UP000366872"/>
    </source>
</evidence>
<evidence type="ECO:0000313" key="2">
    <source>
        <dbReference type="EMBL" id="VGO17804.1"/>
    </source>
</evidence>
<dbReference type="PANTHER" id="PTHR35901:SF1">
    <property type="entry name" value="EXONUCLEASE VAPC9"/>
    <property type="match status" value="1"/>
</dbReference>
<dbReference type="EMBL" id="CAAHFG010000005">
    <property type="protein sequence ID" value="VGO17804.1"/>
    <property type="molecule type" value="Genomic_DNA"/>
</dbReference>
<dbReference type="CDD" id="cd09873">
    <property type="entry name" value="PIN_Pae0151-like"/>
    <property type="match status" value="1"/>
</dbReference>
<dbReference type="InterPro" id="IPR044153">
    <property type="entry name" value="PIN_Pae0151-like"/>
</dbReference>
<keyword evidence="1" id="KW-0460">Magnesium</keyword>
<dbReference type="SUPFAM" id="SSF88723">
    <property type="entry name" value="PIN domain-like"/>
    <property type="match status" value="1"/>
</dbReference>
<gene>
    <name evidence="2" type="ORF">PDESU_06406</name>
</gene>
<evidence type="ECO:0008006" key="4">
    <source>
        <dbReference type="Google" id="ProtNLM"/>
    </source>
</evidence>
<dbReference type="PANTHER" id="PTHR35901">
    <property type="entry name" value="RIBONUCLEASE VAPC3"/>
    <property type="match status" value="1"/>
</dbReference>
<accession>A0A6C2UEK9</accession>
<dbReference type="Gene3D" id="3.40.50.1010">
    <property type="entry name" value="5'-nuclease"/>
    <property type="match status" value="1"/>
</dbReference>
<name>A0A6C2UEK9_PONDE</name>
<evidence type="ECO:0000256" key="1">
    <source>
        <dbReference type="ARBA" id="ARBA00022842"/>
    </source>
</evidence>
<dbReference type="InterPro" id="IPR029060">
    <property type="entry name" value="PIN-like_dom_sf"/>
</dbReference>
<dbReference type="AlphaFoldDB" id="A0A6C2UEK9"/>
<organism evidence="2 3">
    <name type="scientific">Pontiella desulfatans</name>
    <dbReference type="NCBI Taxonomy" id="2750659"/>
    <lineage>
        <taxon>Bacteria</taxon>
        <taxon>Pseudomonadati</taxon>
        <taxon>Kiritimatiellota</taxon>
        <taxon>Kiritimatiellia</taxon>
        <taxon>Kiritimatiellales</taxon>
        <taxon>Pontiellaceae</taxon>
        <taxon>Pontiella</taxon>
    </lineage>
</organism>
<sequence>MRIVLEPSAAVDLVLHPSERETESHLQAEGKWVIAPDLFASEVANVFWKYHAFQNMPMEHAEAAMELALELPDSLADVRELYTEAFAMACRTRHPVYDMLYLVLARRNNALLLTRDGALKMLAAKHDVRVD</sequence>
<dbReference type="Proteomes" id="UP000366872">
    <property type="component" value="Unassembled WGS sequence"/>
</dbReference>
<keyword evidence="3" id="KW-1185">Reference proteome</keyword>
<proteinExistence type="predicted"/>
<dbReference type="InterPro" id="IPR051619">
    <property type="entry name" value="TypeII_TA_RNase_PINc/VapC"/>
</dbReference>
<protein>
    <recommendedName>
        <fullName evidence="4">PIN domain-containing protein</fullName>
    </recommendedName>
</protein>
<reference evidence="2 3" key="1">
    <citation type="submission" date="2019-04" db="EMBL/GenBank/DDBJ databases">
        <authorList>
            <person name="Van Vliet M D."/>
        </authorList>
    </citation>
    <scope>NUCLEOTIDE SEQUENCE [LARGE SCALE GENOMIC DNA]</scope>
    <source>
        <strain evidence="2 3">F1</strain>
    </source>
</reference>